<proteinExistence type="predicted"/>
<reference evidence="1" key="1">
    <citation type="journal article" date="2020" name="Nat. Commun.">
        <title>Large-scale genome sequencing of mycorrhizal fungi provides insights into the early evolution of symbiotic traits.</title>
        <authorList>
            <person name="Miyauchi S."/>
            <person name="Kiss E."/>
            <person name="Kuo A."/>
            <person name="Drula E."/>
            <person name="Kohler A."/>
            <person name="Sanchez-Garcia M."/>
            <person name="Morin E."/>
            <person name="Andreopoulos B."/>
            <person name="Barry K.W."/>
            <person name="Bonito G."/>
            <person name="Buee M."/>
            <person name="Carver A."/>
            <person name="Chen C."/>
            <person name="Cichocki N."/>
            <person name="Clum A."/>
            <person name="Culley D."/>
            <person name="Crous P.W."/>
            <person name="Fauchery L."/>
            <person name="Girlanda M."/>
            <person name="Hayes R.D."/>
            <person name="Keri Z."/>
            <person name="LaButti K."/>
            <person name="Lipzen A."/>
            <person name="Lombard V."/>
            <person name="Magnuson J."/>
            <person name="Maillard F."/>
            <person name="Murat C."/>
            <person name="Nolan M."/>
            <person name="Ohm R.A."/>
            <person name="Pangilinan J."/>
            <person name="Pereira M.F."/>
            <person name="Perotto S."/>
            <person name="Peter M."/>
            <person name="Pfister S."/>
            <person name="Riley R."/>
            <person name="Sitrit Y."/>
            <person name="Stielow J.B."/>
            <person name="Szollosi G."/>
            <person name="Zifcakova L."/>
            <person name="Stursova M."/>
            <person name="Spatafora J.W."/>
            <person name="Tedersoo L."/>
            <person name="Vaario L.M."/>
            <person name="Yamada A."/>
            <person name="Yan M."/>
            <person name="Wang P."/>
            <person name="Xu J."/>
            <person name="Bruns T."/>
            <person name="Baldrian P."/>
            <person name="Vilgalys R."/>
            <person name="Dunand C."/>
            <person name="Henrissat B."/>
            <person name="Grigoriev I.V."/>
            <person name="Hibbett D."/>
            <person name="Nagy L.G."/>
            <person name="Martin F.M."/>
        </authorList>
    </citation>
    <scope>NUCLEOTIDE SEQUENCE</scope>
    <source>
        <strain evidence="1">UP504</strain>
    </source>
</reference>
<name>A0A9P6B9G9_9AGAM</name>
<gene>
    <name evidence="1" type="ORF">BS47DRAFT_29738</name>
</gene>
<organism evidence="1 2">
    <name type="scientific">Hydnum rufescens UP504</name>
    <dbReference type="NCBI Taxonomy" id="1448309"/>
    <lineage>
        <taxon>Eukaryota</taxon>
        <taxon>Fungi</taxon>
        <taxon>Dikarya</taxon>
        <taxon>Basidiomycota</taxon>
        <taxon>Agaricomycotina</taxon>
        <taxon>Agaricomycetes</taxon>
        <taxon>Cantharellales</taxon>
        <taxon>Hydnaceae</taxon>
        <taxon>Hydnum</taxon>
    </lineage>
</organism>
<comment type="caution">
    <text evidence="1">The sequence shown here is derived from an EMBL/GenBank/DDBJ whole genome shotgun (WGS) entry which is preliminary data.</text>
</comment>
<sequence length="125" mass="13864">MSVETEEEYNSMKQGIESHCATIVCIEVKDTDLVVFRVSSDINVDTNPPAIDSGGAGYAMASWAPNVQDLTPLEATQAKHTVALKAQWKCSLHLGDWCYRRHMDDYCIRLNVAAFGIWARAIVSD</sequence>
<protein>
    <submittedName>
        <fullName evidence="1">Uncharacterized protein</fullName>
    </submittedName>
</protein>
<dbReference type="EMBL" id="MU128918">
    <property type="protein sequence ID" value="KAF9519390.1"/>
    <property type="molecule type" value="Genomic_DNA"/>
</dbReference>
<evidence type="ECO:0000313" key="2">
    <source>
        <dbReference type="Proteomes" id="UP000886523"/>
    </source>
</evidence>
<keyword evidence="2" id="KW-1185">Reference proteome</keyword>
<accession>A0A9P6B9G9</accession>
<dbReference type="Proteomes" id="UP000886523">
    <property type="component" value="Unassembled WGS sequence"/>
</dbReference>
<evidence type="ECO:0000313" key="1">
    <source>
        <dbReference type="EMBL" id="KAF9519390.1"/>
    </source>
</evidence>
<dbReference type="AlphaFoldDB" id="A0A9P6B9G9"/>